<dbReference type="EMBL" id="CP133618">
    <property type="protein sequence ID" value="WMV37721.1"/>
    <property type="molecule type" value="Genomic_DNA"/>
</dbReference>
<dbReference type="PANTHER" id="PTHR24559:SF444">
    <property type="entry name" value="REVERSE TRANSCRIPTASE DOMAIN-CONTAINING PROTEIN"/>
    <property type="match status" value="1"/>
</dbReference>
<keyword evidence="4" id="KW-1185">Reference proteome</keyword>
<dbReference type="InterPro" id="IPR053134">
    <property type="entry name" value="RNA-dir_DNA_polymerase"/>
</dbReference>
<organism evidence="3 4">
    <name type="scientific">Solanum verrucosum</name>
    <dbReference type="NCBI Taxonomy" id="315347"/>
    <lineage>
        <taxon>Eukaryota</taxon>
        <taxon>Viridiplantae</taxon>
        <taxon>Streptophyta</taxon>
        <taxon>Embryophyta</taxon>
        <taxon>Tracheophyta</taxon>
        <taxon>Spermatophyta</taxon>
        <taxon>Magnoliopsida</taxon>
        <taxon>eudicotyledons</taxon>
        <taxon>Gunneridae</taxon>
        <taxon>Pentapetalae</taxon>
        <taxon>asterids</taxon>
        <taxon>lamiids</taxon>
        <taxon>Solanales</taxon>
        <taxon>Solanaceae</taxon>
        <taxon>Solanoideae</taxon>
        <taxon>Solaneae</taxon>
        <taxon>Solanum</taxon>
    </lineage>
</organism>
<dbReference type="SUPFAM" id="SSF56672">
    <property type="entry name" value="DNA/RNA polymerases"/>
    <property type="match status" value="1"/>
</dbReference>
<feature type="transmembrane region" description="Helical" evidence="1">
    <location>
        <begin position="12"/>
        <end position="31"/>
    </location>
</feature>
<dbReference type="Gene3D" id="3.30.70.270">
    <property type="match status" value="1"/>
</dbReference>
<feature type="domain" description="Reverse transcriptase" evidence="2">
    <location>
        <begin position="5"/>
        <end position="95"/>
    </location>
</feature>
<sequence>MTLRTRYGHYEFLVMSFGLTNAPVAFMDYMNRVFMEYLDMFVIVFINYIFIYSRSENENLDHLRIVLQVLKDQQLFAKFSKCEFLLRSVAFLSHIVSSKGIEVYPKKMDDVKSFPRHISPSAIRSFLSFAGYYRRMARLGVQLVDSTKGGVMVHNGFESSFVMDVNSKQDLDPILVELKDSVHKKSVRLSPKGEMGCLGTKVDYVFQILMV</sequence>
<name>A0AAF0U1W9_SOLVR</name>
<dbReference type="AlphaFoldDB" id="A0AAF0U1W9"/>
<dbReference type="InterPro" id="IPR043128">
    <property type="entry name" value="Rev_trsase/Diguanyl_cyclase"/>
</dbReference>
<keyword evidence="1" id="KW-0472">Membrane</keyword>
<dbReference type="CDD" id="cd01647">
    <property type="entry name" value="RT_LTR"/>
    <property type="match status" value="1"/>
</dbReference>
<accession>A0AAF0U1W9</accession>
<gene>
    <name evidence="3" type="ORF">MTR67_031106</name>
</gene>
<dbReference type="InterPro" id="IPR043502">
    <property type="entry name" value="DNA/RNA_pol_sf"/>
</dbReference>
<evidence type="ECO:0000313" key="4">
    <source>
        <dbReference type="Proteomes" id="UP001234989"/>
    </source>
</evidence>
<dbReference type="PANTHER" id="PTHR24559">
    <property type="entry name" value="TRANSPOSON TY3-I GAG-POL POLYPROTEIN"/>
    <property type="match status" value="1"/>
</dbReference>
<reference evidence="3" key="1">
    <citation type="submission" date="2023-08" db="EMBL/GenBank/DDBJ databases">
        <title>A de novo genome assembly of Solanum verrucosum Schlechtendal, a Mexican diploid species geographically isolated from the other diploid A-genome species in potato relatives.</title>
        <authorList>
            <person name="Hosaka K."/>
        </authorList>
    </citation>
    <scope>NUCLEOTIDE SEQUENCE</scope>
    <source>
        <tissue evidence="3">Young leaves</tissue>
    </source>
</reference>
<dbReference type="Proteomes" id="UP001234989">
    <property type="component" value="Chromosome 7"/>
</dbReference>
<evidence type="ECO:0000313" key="3">
    <source>
        <dbReference type="EMBL" id="WMV37721.1"/>
    </source>
</evidence>
<protein>
    <recommendedName>
        <fullName evidence="2">Reverse transcriptase domain-containing protein</fullName>
    </recommendedName>
</protein>
<keyword evidence="1" id="KW-1133">Transmembrane helix</keyword>
<keyword evidence="1" id="KW-0812">Transmembrane</keyword>
<proteinExistence type="predicted"/>
<evidence type="ECO:0000259" key="2">
    <source>
        <dbReference type="Pfam" id="PF00078"/>
    </source>
</evidence>
<evidence type="ECO:0000256" key="1">
    <source>
        <dbReference type="SAM" id="Phobius"/>
    </source>
</evidence>
<feature type="transmembrane region" description="Helical" evidence="1">
    <location>
        <begin position="37"/>
        <end position="54"/>
    </location>
</feature>
<dbReference type="Pfam" id="PF00078">
    <property type="entry name" value="RVT_1"/>
    <property type="match status" value="1"/>
</dbReference>
<dbReference type="InterPro" id="IPR000477">
    <property type="entry name" value="RT_dom"/>
</dbReference>